<evidence type="ECO:0000259" key="1">
    <source>
        <dbReference type="Pfam" id="PF00685"/>
    </source>
</evidence>
<reference evidence="2 3" key="1">
    <citation type="journal article" date="2016" name="Environ. Microbiol.">
        <title>New Methyloceanibacter diversity from North Sea sediments includes methanotroph containing solely the soluble methane monooxygenase.</title>
        <authorList>
            <person name="Vekeman B."/>
            <person name="Kerckhof F.M."/>
            <person name="Cremers G."/>
            <person name="de Vos P."/>
            <person name="Vandamme P."/>
            <person name="Boon N."/>
            <person name="Op den Camp H.J."/>
            <person name="Heylen K."/>
        </authorList>
    </citation>
    <scope>NUCLEOTIDE SEQUENCE [LARGE SCALE GENOMIC DNA]</scope>
    <source>
        <strain evidence="2 3">R-67177</strain>
    </source>
</reference>
<name>A0A1E3WAV0_9HYPH</name>
<dbReference type="EMBL" id="LPWD01000368">
    <property type="protein sequence ID" value="ODS02227.1"/>
    <property type="molecule type" value="Genomic_DNA"/>
</dbReference>
<dbReference type="RefSeq" id="WP_083238353.1">
    <property type="nucleotide sequence ID" value="NZ_LPWD01000368.1"/>
</dbReference>
<comment type="caution">
    <text evidence="2">The sequence shown here is derived from an EMBL/GenBank/DDBJ whole genome shotgun (WGS) entry which is preliminary data.</text>
</comment>
<dbReference type="GO" id="GO:0008146">
    <property type="term" value="F:sulfotransferase activity"/>
    <property type="evidence" value="ECO:0007669"/>
    <property type="project" value="InterPro"/>
</dbReference>
<dbReference type="InterPro" id="IPR027417">
    <property type="entry name" value="P-loop_NTPase"/>
</dbReference>
<dbReference type="Gene3D" id="3.40.50.300">
    <property type="entry name" value="P-loop containing nucleotide triphosphate hydrolases"/>
    <property type="match status" value="1"/>
</dbReference>
<keyword evidence="3" id="KW-1185">Reference proteome</keyword>
<gene>
    <name evidence="2" type="ORF">AUC71_02010</name>
</gene>
<protein>
    <recommendedName>
        <fullName evidence="1">Sulfotransferase domain-containing protein</fullName>
    </recommendedName>
</protein>
<dbReference type="InterPro" id="IPR000863">
    <property type="entry name" value="Sulfotransferase_dom"/>
</dbReference>
<dbReference type="OrthoDB" id="8446141at2"/>
<accession>A0A1E3WAV0</accession>
<dbReference type="Proteomes" id="UP000095042">
    <property type="component" value="Unassembled WGS sequence"/>
</dbReference>
<evidence type="ECO:0000313" key="2">
    <source>
        <dbReference type="EMBL" id="ODS02227.1"/>
    </source>
</evidence>
<sequence>MTAGRMREQTTIEYDDAGVVKTIFTLPPTKSPATPSVYVFSLPKAGSVLLDNIMRGLSEQVGVTYVSLMGEFFKLGLAEQDVPSTTSNVFADNGYCFGGFRAFPKTFEIPNLVTRQSIFLLRDPRDMLVSHYFSMRSSHPDPGKILTTSRQSLPRRDKALVMSVDEYALDLASYYVRQLSRYIDVFKDHPENFTVFRYEDVIFEKRAWVSDICRAFNWNVSERARNKIADKNDVVPSAENEAQHIRQVTPGDGMRKLQPETIEKLNELFEPQLAHFGYSPEVAAR</sequence>
<dbReference type="SUPFAM" id="SSF52540">
    <property type="entry name" value="P-loop containing nucleoside triphosphate hydrolases"/>
    <property type="match status" value="1"/>
</dbReference>
<proteinExistence type="predicted"/>
<organism evidence="2 3">
    <name type="scientific">Methyloceanibacter marginalis</name>
    <dbReference type="NCBI Taxonomy" id="1774971"/>
    <lineage>
        <taxon>Bacteria</taxon>
        <taxon>Pseudomonadati</taxon>
        <taxon>Pseudomonadota</taxon>
        <taxon>Alphaproteobacteria</taxon>
        <taxon>Hyphomicrobiales</taxon>
        <taxon>Hyphomicrobiaceae</taxon>
        <taxon>Methyloceanibacter</taxon>
    </lineage>
</organism>
<dbReference type="AlphaFoldDB" id="A0A1E3WAV0"/>
<evidence type="ECO:0000313" key="3">
    <source>
        <dbReference type="Proteomes" id="UP000095042"/>
    </source>
</evidence>
<feature type="domain" description="Sulfotransferase" evidence="1">
    <location>
        <begin position="118"/>
        <end position="276"/>
    </location>
</feature>
<dbReference type="Pfam" id="PF00685">
    <property type="entry name" value="Sulfotransfer_1"/>
    <property type="match status" value="1"/>
</dbReference>